<feature type="binding site" evidence="7">
    <location>
        <position position="194"/>
    </location>
    <ligand>
        <name>ATP</name>
        <dbReference type="ChEBI" id="CHEBI:30616"/>
    </ligand>
</feature>
<reference evidence="12" key="1">
    <citation type="journal article" date="2025" name="Foods">
        <title>Unveiling the Microbial Signatures of Arabica Coffee Cherries: Insights into Ripeness Specific Diversity, Functional Traits, and Implications for Quality and Safety.</title>
        <authorList>
            <consortium name="RefSeq"/>
            <person name="Tenea G.N."/>
            <person name="Cifuentes V."/>
            <person name="Reyes P."/>
            <person name="Cevallos-Vallejos M."/>
        </authorList>
    </citation>
    <scope>NUCLEOTIDE SEQUENCE [LARGE SCALE GENOMIC DNA]</scope>
</reference>
<evidence type="ECO:0000256" key="4">
    <source>
        <dbReference type="ARBA" id="ARBA00022741"/>
    </source>
</evidence>
<evidence type="ECO:0000313" key="13">
    <source>
        <dbReference type="RefSeq" id="XP_071927590.1"/>
    </source>
</evidence>
<dbReference type="InterPro" id="IPR045270">
    <property type="entry name" value="STKc_AGC"/>
</dbReference>
<protein>
    <submittedName>
        <fullName evidence="13">Serine/threonine-protein kinase AtPK2/AtPK19-like</fullName>
    </submittedName>
</protein>
<dbReference type="SUPFAM" id="SSF56112">
    <property type="entry name" value="Protein kinase-like (PK-like)"/>
    <property type="match status" value="1"/>
</dbReference>
<dbReference type="Pfam" id="PF24896">
    <property type="entry name" value="Receiver_CRE1"/>
    <property type="match status" value="1"/>
</dbReference>
<dbReference type="InterPro" id="IPR000961">
    <property type="entry name" value="AGC-kinase_C"/>
</dbReference>
<keyword evidence="5" id="KW-0418">Kinase</keyword>
<proteinExistence type="inferred from homology"/>
<evidence type="ECO:0000256" key="8">
    <source>
        <dbReference type="RuleBase" id="RU000304"/>
    </source>
</evidence>
<keyword evidence="2" id="KW-0597">Phosphoprotein</keyword>
<evidence type="ECO:0000256" key="7">
    <source>
        <dbReference type="PROSITE-ProRule" id="PRU10141"/>
    </source>
</evidence>
<evidence type="ECO:0000259" key="11">
    <source>
        <dbReference type="PROSITE" id="PS51285"/>
    </source>
</evidence>
<evidence type="ECO:0000256" key="9">
    <source>
        <dbReference type="SAM" id="MobiDB-lite"/>
    </source>
</evidence>
<evidence type="ECO:0000256" key="6">
    <source>
        <dbReference type="ARBA" id="ARBA00022840"/>
    </source>
</evidence>
<evidence type="ECO:0000256" key="5">
    <source>
        <dbReference type="ARBA" id="ARBA00022777"/>
    </source>
</evidence>
<dbReference type="PROSITE" id="PS50011">
    <property type="entry name" value="PROTEIN_KINASE_DOM"/>
    <property type="match status" value="1"/>
</dbReference>
<feature type="domain" description="Protein kinase" evidence="10">
    <location>
        <begin position="161"/>
        <end position="419"/>
    </location>
</feature>
<dbReference type="GeneID" id="113694324"/>
<sequence length="467" mass="52236">MCEKYAGSNLKKSISDDLPSAFKGFKSIAIDAKPVGAAVTRYRLKRQGIQVDIVNSIRIAADLFRKNGSIIPLLMGNILRKPLKDLVPLPKRPLDVDHVDMDFSDVFGPLPTQSPDANESSEDPDLISGPRDKLEKLSLESTTGILKKDTVEGAAIGLEDFEVLKLVGEGAYGKIYQVRKVGTSDFYAMKVIRKAKIVKSNLADYVKSERDILAKVDHPFIVRLRYCFQTKYRLYLVLDFVNGGSLFSQLSRQGLFREDIARTYAAEIVSAVSYLHANGILHRDLKPENVLLDAEGHAMLTDFGLAKQFEDQKNTRSDTICGTTKYMAPEVVLGRYYDKAADWWSLGISLYEMLTGFPPFMGENQHILQGKILKDKIRLPPFLSRDAHSLLKGLLQKDANKRLGNGPTGSEEIKGHKWFRSINWKKLEAREIQPSLVPQITGKQCITNFQECCTNLPVIDSPASSPR</sequence>
<keyword evidence="4 7" id="KW-0547">Nucleotide-binding</keyword>
<evidence type="ECO:0000256" key="2">
    <source>
        <dbReference type="ARBA" id="ARBA00022553"/>
    </source>
</evidence>
<name>A0ABM4W714_COFAR</name>
<dbReference type="Gene3D" id="1.10.510.10">
    <property type="entry name" value="Transferase(Phosphotransferase) domain 1"/>
    <property type="match status" value="1"/>
</dbReference>
<dbReference type="Pfam" id="PF00069">
    <property type="entry name" value="Pkinase"/>
    <property type="match status" value="1"/>
</dbReference>
<dbReference type="RefSeq" id="XP_071927590.1">
    <property type="nucleotide sequence ID" value="XM_072071489.1"/>
</dbReference>
<evidence type="ECO:0000256" key="3">
    <source>
        <dbReference type="ARBA" id="ARBA00022679"/>
    </source>
</evidence>
<comment type="similarity">
    <text evidence="8">Belongs to the protein kinase superfamily.</text>
</comment>
<evidence type="ECO:0000256" key="1">
    <source>
        <dbReference type="ARBA" id="ARBA00022527"/>
    </source>
</evidence>
<dbReference type="PROSITE" id="PS00107">
    <property type="entry name" value="PROTEIN_KINASE_ATP"/>
    <property type="match status" value="1"/>
</dbReference>
<evidence type="ECO:0000313" key="12">
    <source>
        <dbReference type="Proteomes" id="UP001652660"/>
    </source>
</evidence>
<keyword evidence="6 7" id="KW-0067">ATP-binding</keyword>
<dbReference type="SMART" id="SM00220">
    <property type="entry name" value="S_TKc"/>
    <property type="match status" value="1"/>
</dbReference>
<dbReference type="PROSITE" id="PS00108">
    <property type="entry name" value="PROTEIN_KINASE_ST"/>
    <property type="match status" value="1"/>
</dbReference>
<dbReference type="InterPro" id="IPR000719">
    <property type="entry name" value="Prot_kinase_dom"/>
</dbReference>
<accession>A0ABM4W714</accession>
<dbReference type="CDD" id="cd05123">
    <property type="entry name" value="STKc_AGC"/>
    <property type="match status" value="1"/>
</dbReference>
<keyword evidence="1 8" id="KW-0723">Serine/threonine-protein kinase</keyword>
<dbReference type="InterPro" id="IPR017441">
    <property type="entry name" value="Protein_kinase_ATP_BS"/>
</dbReference>
<keyword evidence="3" id="KW-0808">Transferase</keyword>
<keyword evidence="12" id="KW-1185">Reference proteome</keyword>
<gene>
    <name evidence="13" type="primary">LOC113694324</name>
</gene>
<feature type="region of interest" description="Disordered" evidence="9">
    <location>
        <begin position="110"/>
        <end position="130"/>
    </location>
</feature>
<dbReference type="InterPro" id="IPR056839">
    <property type="entry name" value="Receiver_AHK4/CRE1_1st"/>
</dbReference>
<feature type="domain" description="AGC-kinase C-terminal" evidence="11">
    <location>
        <begin position="420"/>
        <end position="467"/>
    </location>
</feature>
<dbReference type="PROSITE" id="PS51285">
    <property type="entry name" value="AGC_KINASE_CTER"/>
    <property type="match status" value="1"/>
</dbReference>
<dbReference type="Gene3D" id="3.30.200.20">
    <property type="entry name" value="Phosphorylase Kinase, domain 1"/>
    <property type="match status" value="1"/>
</dbReference>
<dbReference type="Proteomes" id="UP001652660">
    <property type="component" value="Chromosome 1e"/>
</dbReference>
<dbReference type="PANTHER" id="PTHR24351">
    <property type="entry name" value="RIBOSOMAL PROTEIN S6 KINASE"/>
    <property type="match status" value="1"/>
</dbReference>
<evidence type="ECO:0000259" key="10">
    <source>
        <dbReference type="PROSITE" id="PS50011"/>
    </source>
</evidence>
<dbReference type="InterPro" id="IPR011009">
    <property type="entry name" value="Kinase-like_dom_sf"/>
</dbReference>
<dbReference type="InterPro" id="IPR008271">
    <property type="entry name" value="Ser/Thr_kinase_AS"/>
</dbReference>
<organism evidence="12 13">
    <name type="scientific">Coffea arabica</name>
    <name type="common">Arabian coffee</name>
    <dbReference type="NCBI Taxonomy" id="13443"/>
    <lineage>
        <taxon>Eukaryota</taxon>
        <taxon>Viridiplantae</taxon>
        <taxon>Streptophyta</taxon>
        <taxon>Embryophyta</taxon>
        <taxon>Tracheophyta</taxon>
        <taxon>Spermatophyta</taxon>
        <taxon>Magnoliopsida</taxon>
        <taxon>eudicotyledons</taxon>
        <taxon>Gunneridae</taxon>
        <taxon>Pentapetalae</taxon>
        <taxon>asterids</taxon>
        <taxon>lamiids</taxon>
        <taxon>Gentianales</taxon>
        <taxon>Rubiaceae</taxon>
        <taxon>Ixoroideae</taxon>
        <taxon>Gardenieae complex</taxon>
        <taxon>Bertiereae - Coffeeae clade</taxon>
        <taxon>Coffeeae</taxon>
        <taxon>Coffea</taxon>
    </lineage>
</organism>
<reference evidence="13" key="2">
    <citation type="submission" date="2025-08" db="UniProtKB">
        <authorList>
            <consortium name="RefSeq"/>
        </authorList>
    </citation>
    <scope>IDENTIFICATION</scope>
    <source>
        <tissue evidence="13">Leaves</tissue>
    </source>
</reference>